<dbReference type="GO" id="GO:0032787">
    <property type="term" value="P:monocarboxylic acid metabolic process"/>
    <property type="evidence" value="ECO:0007669"/>
    <property type="project" value="UniProtKB-ARBA"/>
</dbReference>
<dbReference type="OrthoDB" id="9784786at2"/>
<dbReference type="CDD" id="cd16841">
    <property type="entry name" value="RraA_family"/>
    <property type="match status" value="1"/>
</dbReference>
<evidence type="ECO:0000256" key="18">
    <source>
        <dbReference type="PIRSR" id="PIRSR605493-1"/>
    </source>
</evidence>
<comment type="caution">
    <text evidence="19">The sequence shown here is derived from an EMBL/GenBank/DDBJ whole genome shotgun (WGS) entry which is preliminary data.</text>
</comment>
<evidence type="ECO:0000256" key="1">
    <source>
        <dbReference type="ARBA" id="ARBA00001342"/>
    </source>
</evidence>
<evidence type="ECO:0000256" key="17">
    <source>
        <dbReference type="ARBA" id="ARBA00061585"/>
    </source>
</evidence>
<dbReference type="EC" id="4.1.1.112" evidence="8"/>
<dbReference type="GO" id="GO:0046395">
    <property type="term" value="P:carboxylic acid catabolic process"/>
    <property type="evidence" value="ECO:0007669"/>
    <property type="project" value="UniProtKB-ARBA"/>
</dbReference>
<evidence type="ECO:0000256" key="7">
    <source>
        <dbReference type="ARBA" id="ARBA00012213"/>
    </source>
</evidence>
<dbReference type="InterPro" id="IPR005493">
    <property type="entry name" value="RraA/RraA-like"/>
</dbReference>
<comment type="similarity">
    <text evidence="4">Belongs to the class II aldolase/RraA-like family.</text>
</comment>
<protein>
    <recommendedName>
        <fullName evidence="9">Putative 4-hydroxy-4-methyl-2-oxoglutarate aldolase</fullName>
        <ecNumber evidence="8">4.1.1.112</ecNumber>
        <ecNumber evidence="7">4.1.3.17</ecNumber>
    </recommendedName>
    <alternativeName>
        <fullName evidence="15">Oxaloacetate decarboxylase</fullName>
    </alternativeName>
    <alternativeName>
        <fullName evidence="14">RraA-like protein</fullName>
    </alternativeName>
</protein>
<comment type="function">
    <text evidence="13">Catalyzes the aldol cleavage of 4-hydroxy-4-methyl-2-oxoglutarate (HMG) into 2 molecules of pyruvate. Also contains a secondary oxaloacetate (OAA) decarboxylase activity due to the common pyruvate enolate transition state formed following C-C bond cleavage in the retro-aldol and decarboxylation reactions.</text>
</comment>
<dbReference type="GO" id="GO:0019336">
    <property type="term" value="P:phenol-containing compound catabolic process"/>
    <property type="evidence" value="ECO:0007669"/>
    <property type="project" value="UniProtKB-ARBA"/>
</dbReference>
<dbReference type="Proteomes" id="UP000281498">
    <property type="component" value="Unassembled WGS sequence"/>
</dbReference>
<evidence type="ECO:0000256" key="15">
    <source>
        <dbReference type="ARBA" id="ARBA00032305"/>
    </source>
</evidence>
<evidence type="ECO:0000256" key="2">
    <source>
        <dbReference type="ARBA" id="ARBA00001946"/>
    </source>
</evidence>
<comment type="subunit">
    <text evidence="6">Homohexamer.</text>
</comment>
<reference evidence="19 20" key="1">
    <citation type="submission" date="2017-10" db="EMBL/GenBank/DDBJ databases">
        <title>Bacillus sp. nov., a halophilic bacterium isolated from a Keqin Lake.</title>
        <authorList>
            <person name="Wang H."/>
        </authorList>
    </citation>
    <scope>NUCLEOTIDE SEQUENCE [LARGE SCALE GENOMIC DNA]</scope>
    <source>
        <strain evidence="19 20">KCTC 13187</strain>
    </source>
</reference>
<evidence type="ECO:0000256" key="14">
    <source>
        <dbReference type="ARBA" id="ARBA00030169"/>
    </source>
</evidence>
<evidence type="ECO:0000313" key="19">
    <source>
        <dbReference type="EMBL" id="RKL68456.1"/>
    </source>
</evidence>
<proteinExistence type="inferred from homology"/>
<evidence type="ECO:0000256" key="5">
    <source>
        <dbReference type="ARBA" id="ARBA00011233"/>
    </source>
</evidence>
<dbReference type="GO" id="GO:0046872">
    <property type="term" value="F:metal ion binding"/>
    <property type="evidence" value="ECO:0007669"/>
    <property type="project" value="UniProtKB-KW"/>
</dbReference>
<evidence type="ECO:0000256" key="16">
    <source>
        <dbReference type="ARBA" id="ARBA00047973"/>
    </source>
</evidence>
<sequence>MDKFVVKTIERANQNMIDEYKELDVSTVYEAQGKVGLISREIRPLQEGAFICGPAVTVVCYAGDNLMIHAAIEVCQPGDILVVTTIGDSSAGMIGELIVMALQKRGVQGLIMDAGVRDVSRIKELGFPVWSKAISSEGTTKNRGGAVNSDAVLGGCFIQPGDLILADDDGIVNVKKSDIDSSLELSKYRLQKEERTKEKIRRGELSLDFHGLREVLDQENVVYYNSVHELVK</sequence>
<organism evidence="19 20">
    <name type="scientific">Salipaludibacillus neizhouensis</name>
    <dbReference type="NCBI Taxonomy" id="885475"/>
    <lineage>
        <taxon>Bacteria</taxon>
        <taxon>Bacillati</taxon>
        <taxon>Bacillota</taxon>
        <taxon>Bacilli</taxon>
        <taxon>Bacillales</taxon>
        <taxon>Bacillaceae</taxon>
    </lineage>
</organism>
<feature type="binding site" evidence="18">
    <location>
        <begin position="95"/>
        <end position="98"/>
    </location>
    <ligand>
        <name>substrate</name>
    </ligand>
</feature>
<evidence type="ECO:0000256" key="4">
    <source>
        <dbReference type="ARBA" id="ARBA00008621"/>
    </source>
</evidence>
<evidence type="ECO:0000256" key="3">
    <source>
        <dbReference type="ARBA" id="ARBA00001968"/>
    </source>
</evidence>
<dbReference type="SUPFAM" id="SSF89562">
    <property type="entry name" value="RraA-like"/>
    <property type="match status" value="1"/>
</dbReference>
<evidence type="ECO:0000256" key="6">
    <source>
        <dbReference type="ARBA" id="ARBA00011643"/>
    </source>
</evidence>
<evidence type="ECO:0000256" key="13">
    <source>
        <dbReference type="ARBA" id="ARBA00025046"/>
    </source>
</evidence>
<dbReference type="GO" id="GO:0008948">
    <property type="term" value="F:oxaloacetate decarboxylase activity"/>
    <property type="evidence" value="ECO:0007669"/>
    <property type="project" value="UniProtKB-EC"/>
</dbReference>
<evidence type="ECO:0000256" key="9">
    <source>
        <dbReference type="ARBA" id="ARBA00016549"/>
    </source>
</evidence>
<keyword evidence="10 18" id="KW-0479">Metal-binding</keyword>
<dbReference type="FunFam" id="3.50.30.40:FF:000002">
    <property type="entry name" value="4-carboxy-4-hydroxy-2-oxoadipate aldolase/oxaloacetate decarboxylase"/>
    <property type="match status" value="1"/>
</dbReference>
<comment type="catalytic activity">
    <reaction evidence="1">
        <text>4-hydroxy-4-methyl-2-oxoglutarate = 2 pyruvate</text>
        <dbReference type="Rhea" id="RHEA:22748"/>
        <dbReference type="ChEBI" id="CHEBI:15361"/>
        <dbReference type="ChEBI" id="CHEBI:58276"/>
        <dbReference type="EC" id="4.1.3.17"/>
    </reaction>
</comment>
<name>A0A3A9KV17_9BACI</name>
<comment type="cofactor">
    <cofactor evidence="3">
        <name>a divalent metal cation</name>
        <dbReference type="ChEBI" id="CHEBI:60240"/>
    </cofactor>
</comment>
<dbReference type="Gene3D" id="3.50.30.40">
    <property type="entry name" value="Ribonuclease E inhibitor RraA/RraA-like"/>
    <property type="match status" value="1"/>
</dbReference>
<evidence type="ECO:0000256" key="8">
    <source>
        <dbReference type="ARBA" id="ARBA00012947"/>
    </source>
</evidence>
<keyword evidence="12" id="KW-0456">Lyase</keyword>
<accession>A0A3A9KV17</accession>
<dbReference type="Pfam" id="PF03737">
    <property type="entry name" value="RraA-like"/>
    <property type="match status" value="1"/>
</dbReference>
<evidence type="ECO:0000256" key="10">
    <source>
        <dbReference type="ARBA" id="ARBA00022723"/>
    </source>
</evidence>
<gene>
    <name evidence="19" type="ORF">CR203_06195</name>
</gene>
<dbReference type="InterPro" id="IPR036704">
    <property type="entry name" value="RraA/RraA-like_sf"/>
</dbReference>
<comment type="catalytic activity">
    <reaction evidence="16">
        <text>oxaloacetate + H(+) = pyruvate + CO2</text>
        <dbReference type="Rhea" id="RHEA:15641"/>
        <dbReference type="ChEBI" id="CHEBI:15361"/>
        <dbReference type="ChEBI" id="CHEBI:15378"/>
        <dbReference type="ChEBI" id="CHEBI:16452"/>
        <dbReference type="ChEBI" id="CHEBI:16526"/>
        <dbReference type="EC" id="4.1.1.112"/>
    </reaction>
</comment>
<comment type="similarity">
    <text evidence="17">Belongs to the LigK/PcmE family.</text>
</comment>
<dbReference type="EMBL" id="PDOE01000002">
    <property type="protein sequence ID" value="RKL68456.1"/>
    <property type="molecule type" value="Genomic_DNA"/>
</dbReference>
<keyword evidence="20" id="KW-1185">Reference proteome</keyword>
<feature type="binding site" evidence="18">
    <location>
        <position position="118"/>
    </location>
    <ligand>
        <name>Mg(2+)</name>
        <dbReference type="ChEBI" id="CHEBI:18420"/>
    </ligand>
</feature>
<dbReference type="PANTHER" id="PTHR33254">
    <property type="entry name" value="4-HYDROXY-4-METHYL-2-OXOGLUTARATE ALDOLASE 3-RELATED"/>
    <property type="match status" value="1"/>
</dbReference>
<evidence type="ECO:0000256" key="12">
    <source>
        <dbReference type="ARBA" id="ARBA00023239"/>
    </source>
</evidence>
<feature type="binding site" evidence="18">
    <location>
        <position position="117"/>
    </location>
    <ligand>
        <name>substrate</name>
    </ligand>
</feature>
<keyword evidence="11 18" id="KW-0460">Magnesium</keyword>
<dbReference type="GO" id="GO:0047443">
    <property type="term" value="F:4-hydroxy-4-methyl-2-oxoglutarate aldolase activity"/>
    <property type="evidence" value="ECO:0007669"/>
    <property type="project" value="UniProtKB-EC"/>
</dbReference>
<dbReference type="EC" id="4.1.3.17" evidence="7"/>
<dbReference type="NCBIfam" id="NF006731">
    <property type="entry name" value="PRK09262.1"/>
    <property type="match status" value="1"/>
</dbReference>
<dbReference type="AlphaFoldDB" id="A0A3A9KV17"/>
<comment type="cofactor">
    <cofactor evidence="2 18">
        <name>Mg(2+)</name>
        <dbReference type="ChEBI" id="CHEBI:18420"/>
    </cofactor>
</comment>
<evidence type="ECO:0000313" key="20">
    <source>
        <dbReference type="Proteomes" id="UP000281498"/>
    </source>
</evidence>
<dbReference type="RefSeq" id="WP_110938836.1">
    <property type="nucleotide sequence ID" value="NZ_PDOE01000002.1"/>
</dbReference>
<dbReference type="PANTHER" id="PTHR33254:SF16">
    <property type="entry name" value="BLR3842 PROTEIN"/>
    <property type="match status" value="1"/>
</dbReference>
<evidence type="ECO:0000256" key="11">
    <source>
        <dbReference type="ARBA" id="ARBA00022842"/>
    </source>
</evidence>
<comment type="subunit">
    <text evidence="5">Homotrimer.</text>
</comment>